<dbReference type="AlphaFoldDB" id="A0AAV6IBH5"/>
<name>A0AAV6IBH5_9ERIC</name>
<evidence type="ECO:0000256" key="2">
    <source>
        <dbReference type="ARBA" id="ARBA00023136"/>
    </source>
</evidence>
<dbReference type="PANTHER" id="PTHR31234:SF2">
    <property type="entry name" value="OS05G0199100 PROTEIN"/>
    <property type="match status" value="1"/>
</dbReference>
<organism evidence="5 6">
    <name type="scientific">Rhododendron griersonianum</name>
    <dbReference type="NCBI Taxonomy" id="479676"/>
    <lineage>
        <taxon>Eukaryota</taxon>
        <taxon>Viridiplantae</taxon>
        <taxon>Streptophyta</taxon>
        <taxon>Embryophyta</taxon>
        <taxon>Tracheophyta</taxon>
        <taxon>Spermatophyta</taxon>
        <taxon>Magnoliopsida</taxon>
        <taxon>eudicotyledons</taxon>
        <taxon>Gunneridae</taxon>
        <taxon>Pentapetalae</taxon>
        <taxon>asterids</taxon>
        <taxon>Ericales</taxon>
        <taxon>Ericaceae</taxon>
        <taxon>Ericoideae</taxon>
        <taxon>Rhodoreae</taxon>
        <taxon>Rhododendron</taxon>
    </lineage>
</organism>
<keyword evidence="6" id="KW-1185">Reference proteome</keyword>
<dbReference type="GO" id="GO:0005886">
    <property type="term" value="C:plasma membrane"/>
    <property type="evidence" value="ECO:0007669"/>
    <property type="project" value="TreeGrafter"/>
</dbReference>
<feature type="transmembrane region" description="Helical" evidence="4">
    <location>
        <begin position="120"/>
        <end position="144"/>
    </location>
</feature>
<evidence type="ECO:0000256" key="3">
    <source>
        <dbReference type="SAM" id="MobiDB-lite"/>
    </source>
</evidence>
<evidence type="ECO:0000256" key="4">
    <source>
        <dbReference type="SAM" id="Phobius"/>
    </source>
</evidence>
<accession>A0AAV6IBH5</accession>
<sequence length="294" mass="33273">MEEIEPEHPKQHETNGDTQHSAYPPSTLPRENRDAMVKSPSQIEELDDSIRRKDHEAQGDDTHKYSTNPPATLQQEMHIVQLPADQIYRTLPSRNSSSTTERIAPTYFVCCETPVAYLCMWLFFILVIAAIFLIIIVAILYLALKPRSPKFYVENFTVRNPHSAHNQDSNLKYDVNMRSENPNSHVGFLYQKGGHAALFFKEKEIAAGEPPSFYHGKNHSVHFVVVLESPKEEELPEGIQAVPLVLSMHVPVKLRLWLLKVWTIKIGITCNIRVGGLGGKGQVLSDGCHHKIHV</sequence>
<evidence type="ECO:0008006" key="7">
    <source>
        <dbReference type="Google" id="ProtNLM"/>
    </source>
</evidence>
<comment type="caution">
    <text evidence="5">The sequence shown here is derived from an EMBL/GenBank/DDBJ whole genome shotgun (WGS) entry which is preliminary data.</text>
</comment>
<dbReference type="InterPro" id="IPR044839">
    <property type="entry name" value="NDR1-like"/>
</dbReference>
<feature type="compositionally biased region" description="Basic and acidic residues" evidence="3">
    <location>
        <begin position="48"/>
        <end position="64"/>
    </location>
</feature>
<dbReference type="Proteomes" id="UP000823749">
    <property type="component" value="Chromosome 11"/>
</dbReference>
<keyword evidence="4" id="KW-0812">Transmembrane</keyword>
<dbReference type="EMBL" id="JACTNZ010000011">
    <property type="protein sequence ID" value="KAG5525998.1"/>
    <property type="molecule type" value="Genomic_DNA"/>
</dbReference>
<evidence type="ECO:0000313" key="5">
    <source>
        <dbReference type="EMBL" id="KAG5525998.1"/>
    </source>
</evidence>
<reference evidence="5" key="1">
    <citation type="submission" date="2020-08" db="EMBL/GenBank/DDBJ databases">
        <title>Plant Genome Project.</title>
        <authorList>
            <person name="Zhang R.-G."/>
        </authorList>
    </citation>
    <scope>NUCLEOTIDE SEQUENCE</scope>
    <source>
        <strain evidence="5">WSP0</strain>
        <tissue evidence="5">Leaf</tissue>
    </source>
</reference>
<dbReference type="PANTHER" id="PTHR31234">
    <property type="entry name" value="LATE EMBRYOGENESIS ABUNDANT (LEA) HYDROXYPROLINE-RICH GLYCOPROTEIN FAMILY"/>
    <property type="match status" value="1"/>
</dbReference>
<keyword evidence="4" id="KW-1133">Transmembrane helix</keyword>
<dbReference type="GO" id="GO:0098542">
    <property type="term" value="P:defense response to other organism"/>
    <property type="evidence" value="ECO:0007669"/>
    <property type="project" value="InterPro"/>
</dbReference>
<evidence type="ECO:0000313" key="6">
    <source>
        <dbReference type="Proteomes" id="UP000823749"/>
    </source>
</evidence>
<comment type="subcellular location">
    <subcellularLocation>
        <location evidence="1">Membrane</location>
    </subcellularLocation>
</comment>
<evidence type="ECO:0000256" key="1">
    <source>
        <dbReference type="ARBA" id="ARBA00004370"/>
    </source>
</evidence>
<protein>
    <recommendedName>
        <fullName evidence="7">Late embryogenesis abundant protein LEA-2 subgroup domain-containing protein</fullName>
    </recommendedName>
</protein>
<feature type="compositionally biased region" description="Basic and acidic residues" evidence="3">
    <location>
        <begin position="1"/>
        <end position="15"/>
    </location>
</feature>
<keyword evidence="2 4" id="KW-0472">Membrane</keyword>
<feature type="region of interest" description="Disordered" evidence="3">
    <location>
        <begin position="1"/>
        <end position="69"/>
    </location>
</feature>
<proteinExistence type="predicted"/>
<gene>
    <name evidence="5" type="ORF">RHGRI_032330</name>
</gene>